<comment type="function">
    <text evidence="11">This enzyme has both lysozyme (acetylmuramidase) and diacetylmuramidase activities.</text>
</comment>
<evidence type="ECO:0000313" key="15">
    <source>
        <dbReference type="Proteomes" id="UP000004691"/>
    </source>
</evidence>
<comment type="similarity">
    <text evidence="3 12">Belongs to the glycosyl hydrolase 25 family.</text>
</comment>
<gene>
    <name evidence="14" type="ORF">SacxiDRAFT_2263</name>
</gene>
<dbReference type="AlphaFoldDB" id="I0V2Z0"/>
<protein>
    <recommendedName>
        <fullName evidence="4 12">Lysozyme</fullName>
        <ecNumber evidence="4 12">3.2.1.17</ecNumber>
    </recommendedName>
</protein>
<evidence type="ECO:0000256" key="6">
    <source>
        <dbReference type="ARBA" id="ARBA00022529"/>
    </source>
</evidence>
<dbReference type="PROSITE" id="PS00953">
    <property type="entry name" value="GLYCOSYL_HYDROL_F25_1"/>
    <property type="match status" value="1"/>
</dbReference>
<feature type="signal peptide" evidence="13">
    <location>
        <begin position="1"/>
        <end position="32"/>
    </location>
</feature>
<keyword evidence="13" id="KW-0732">Signal</keyword>
<dbReference type="EC" id="3.2.1.17" evidence="4 12"/>
<dbReference type="Proteomes" id="UP000004691">
    <property type="component" value="Unassembled WGS sequence"/>
</dbReference>
<keyword evidence="7" id="KW-0081">Bacteriolytic enzyme</keyword>
<dbReference type="EMBL" id="JH636049">
    <property type="protein sequence ID" value="EID54493.1"/>
    <property type="molecule type" value="Genomic_DNA"/>
</dbReference>
<dbReference type="InterPro" id="IPR018077">
    <property type="entry name" value="Glyco_hydro_fam25_subgr"/>
</dbReference>
<dbReference type="InterPro" id="IPR002053">
    <property type="entry name" value="Glyco_hydro_25"/>
</dbReference>
<keyword evidence="10 12" id="KW-0326">Glycosidase</keyword>
<dbReference type="InterPro" id="IPR008270">
    <property type="entry name" value="Glyco_hydro_25_AS"/>
</dbReference>
<dbReference type="RefSeq" id="WP_006238642.1">
    <property type="nucleotide sequence ID" value="NZ_JH636049.1"/>
</dbReference>
<keyword evidence="9" id="KW-1015">Disulfide bond</keyword>
<dbReference type="GO" id="GO:0003796">
    <property type="term" value="F:lysozyme activity"/>
    <property type="evidence" value="ECO:0007669"/>
    <property type="project" value="UniProtKB-EC"/>
</dbReference>
<comment type="subcellular location">
    <subcellularLocation>
        <location evidence="2">Secreted</location>
    </subcellularLocation>
</comment>
<dbReference type="Gene3D" id="3.20.20.80">
    <property type="entry name" value="Glycosidases"/>
    <property type="match status" value="1"/>
</dbReference>
<evidence type="ECO:0000256" key="8">
    <source>
        <dbReference type="ARBA" id="ARBA00022801"/>
    </source>
</evidence>
<accession>I0V2Z0</accession>
<dbReference type="STRING" id="882086.SacxiDRAFT_2263"/>
<dbReference type="HOGENOM" id="CLU_044973_4_1_11"/>
<dbReference type="PANTHER" id="PTHR34135:SF2">
    <property type="entry name" value="LYSOZYME"/>
    <property type="match status" value="1"/>
</dbReference>
<organism evidence="14 15">
    <name type="scientific">Saccharomonospora xinjiangensis XJ-54</name>
    <dbReference type="NCBI Taxonomy" id="882086"/>
    <lineage>
        <taxon>Bacteria</taxon>
        <taxon>Bacillati</taxon>
        <taxon>Actinomycetota</taxon>
        <taxon>Actinomycetes</taxon>
        <taxon>Pseudonocardiales</taxon>
        <taxon>Pseudonocardiaceae</taxon>
        <taxon>Saccharomonospora</taxon>
    </lineage>
</organism>
<dbReference type="GO" id="GO:0009253">
    <property type="term" value="P:peptidoglycan catabolic process"/>
    <property type="evidence" value="ECO:0007669"/>
    <property type="project" value="InterPro"/>
</dbReference>
<dbReference type="PROSITE" id="PS51904">
    <property type="entry name" value="GLYCOSYL_HYDROL_F25_2"/>
    <property type="match status" value="1"/>
</dbReference>
<dbReference type="GO" id="GO:0016052">
    <property type="term" value="P:carbohydrate catabolic process"/>
    <property type="evidence" value="ECO:0007669"/>
    <property type="project" value="TreeGrafter"/>
</dbReference>
<keyword evidence="15" id="KW-1185">Reference proteome</keyword>
<dbReference type="PANTHER" id="PTHR34135">
    <property type="entry name" value="LYSOZYME"/>
    <property type="match status" value="1"/>
</dbReference>
<evidence type="ECO:0000256" key="12">
    <source>
        <dbReference type="RuleBase" id="RU361176"/>
    </source>
</evidence>
<dbReference type="GO" id="GO:0042742">
    <property type="term" value="P:defense response to bacterium"/>
    <property type="evidence" value="ECO:0007669"/>
    <property type="project" value="UniProtKB-KW"/>
</dbReference>
<name>I0V2Z0_9PSEU</name>
<proteinExistence type="inferred from homology"/>
<evidence type="ECO:0000256" key="13">
    <source>
        <dbReference type="SAM" id="SignalP"/>
    </source>
</evidence>
<dbReference type="FunFam" id="3.20.20.80:FF:000060">
    <property type="entry name" value="Lysozyme M1"/>
    <property type="match status" value="1"/>
</dbReference>
<keyword evidence="5" id="KW-0964">Secreted</keyword>
<evidence type="ECO:0000256" key="9">
    <source>
        <dbReference type="ARBA" id="ARBA00023157"/>
    </source>
</evidence>
<evidence type="ECO:0000256" key="2">
    <source>
        <dbReference type="ARBA" id="ARBA00004613"/>
    </source>
</evidence>
<dbReference type="CDD" id="cd06412">
    <property type="entry name" value="GH25_CH-type"/>
    <property type="match status" value="1"/>
</dbReference>
<dbReference type="SMART" id="SM00641">
    <property type="entry name" value="Glyco_25"/>
    <property type="match status" value="1"/>
</dbReference>
<dbReference type="SUPFAM" id="SSF51445">
    <property type="entry name" value="(Trans)glycosidases"/>
    <property type="match status" value="1"/>
</dbReference>
<dbReference type="eggNOG" id="COG3757">
    <property type="taxonomic scope" value="Bacteria"/>
</dbReference>
<sequence>MSIGRRRWRIAAASFAASVSALLLGALTPAAAEVAPGTNADARGQVDHAMGSQIRKHEGDHSNSYTKRRALEPQGLNSDGVSAYATVPGIDVSSWQGNVDWSYWWNQGKRFAYVKATEGTTYKNPYFAQQYNGSYNVGMIRGSYHFARPDVSSGATQANFFVNNGGGWSRDGKTLPGALDVEYNPYGSTCYGKTKAQMAAWIKDFHDTYYSRTGRWPVIYTSTSWWNQCVGTAGDFSSTAPLWVARYASTVGELPYNWGYHTIWQYTSSPIDQNSFNGSYDRLKVLATG</sequence>
<evidence type="ECO:0000256" key="4">
    <source>
        <dbReference type="ARBA" id="ARBA00012732"/>
    </source>
</evidence>
<dbReference type="Pfam" id="PF01183">
    <property type="entry name" value="Glyco_hydro_25"/>
    <property type="match status" value="1"/>
</dbReference>
<keyword evidence="8 12" id="KW-0378">Hydrolase</keyword>
<evidence type="ECO:0000256" key="11">
    <source>
        <dbReference type="ARBA" id="ARBA00055588"/>
    </source>
</evidence>
<evidence type="ECO:0000256" key="3">
    <source>
        <dbReference type="ARBA" id="ARBA00010646"/>
    </source>
</evidence>
<evidence type="ECO:0000256" key="7">
    <source>
        <dbReference type="ARBA" id="ARBA00022638"/>
    </source>
</evidence>
<dbReference type="OrthoDB" id="287365at2"/>
<dbReference type="GO" id="GO:0031640">
    <property type="term" value="P:killing of cells of another organism"/>
    <property type="evidence" value="ECO:0007669"/>
    <property type="project" value="UniProtKB-KW"/>
</dbReference>
<dbReference type="GO" id="GO:0016998">
    <property type="term" value="P:cell wall macromolecule catabolic process"/>
    <property type="evidence" value="ECO:0007669"/>
    <property type="project" value="InterPro"/>
</dbReference>
<evidence type="ECO:0000256" key="1">
    <source>
        <dbReference type="ARBA" id="ARBA00000632"/>
    </source>
</evidence>
<reference evidence="14 15" key="1">
    <citation type="submission" date="2012-01" db="EMBL/GenBank/DDBJ databases">
        <title>Improved High-Quality Draft sequence of Saccharomonospora xinjiangensis XJ-54.</title>
        <authorList>
            <consortium name="US DOE Joint Genome Institute"/>
            <person name="Lucas S."/>
            <person name="Han J."/>
            <person name="Lapidus A."/>
            <person name="Cheng J.-F."/>
            <person name="Goodwin L."/>
            <person name="Pitluck S."/>
            <person name="Peters L."/>
            <person name="Mikhailova N."/>
            <person name="Teshima H."/>
            <person name="Detter J.C."/>
            <person name="Han C."/>
            <person name="Tapia R."/>
            <person name="Land M."/>
            <person name="Hauser L."/>
            <person name="Kyrpides N."/>
            <person name="Ivanova N."/>
            <person name="Pagani I."/>
            <person name="Brambilla E.-M."/>
            <person name="Klenk H.-P."/>
            <person name="Woyke T."/>
        </authorList>
    </citation>
    <scope>NUCLEOTIDE SEQUENCE [LARGE SCALE GENOMIC DNA]</scope>
    <source>
        <strain evidence="14 15">XJ-54</strain>
    </source>
</reference>
<evidence type="ECO:0000313" key="14">
    <source>
        <dbReference type="EMBL" id="EID54493.1"/>
    </source>
</evidence>
<dbReference type="GO" id="GO:0005576">
    <property type="term" value="C:extracellular region"/>
    <property type="evidence" value="ECO:0007669"/>
    <property type="project" value="UniProtKB-SubCell"/>
</dbReference>
<keyword evidence="6" id="KW-0929">Antimicrobial</keyword>
<evidence type="ECO:0000256" key="5">
    <source>
        <dbReference type="ARBA" id="ARBA00022525"/>
    </source>
</evidence>
<feature type="chain" id="PRO_5003634450" description="Lysozyme" evidence="13">
    <location>
        <begin position="33"/>
        <end position="289"/>
    </location>
</feature>
<dbReference type="InterPro" id="IPR017853">
    <property type="entry name" value="GH"/>
</dbReference>
<comment type="catalytic activity">
    <reaction evidence="1 12">
        <text>Hydrolysis of (1-&gt;4)-beta-linkages between N-acetylmuramic acid and N-acetyl-D-glucosamine residues in a peptidoglycan and between N-acetyl-D-glucosamine residues in chitodextrins.</text>
        <dbReference type="EC" id="3.2.1.17"/>
    </reaction>
</comment>
<evidence type="ECO:0000256" key="10">
    <source>
        <dbReference type="ARBA" id="ARBA00023295"/>
    </source>
</evidence>